<dbReference type="Proteomes" id="UP001153709">
    <property type="component" value="Chromosome 9"/>
</dbReference>
<dbReference type="SUPFAM" id="SSF54001">
    <property type="entry name" value="Cysteine proteinases"/>
    <property type="match status" value="1"/>
</dbReference>
<organism evidence="3 4">
    <name type="scientific">Diabrotica balteata</name>
    <name type="common">Banded cucumber beetle</name>
    <dbReference type="NCBI Taxonomy" id="107213"/>
    <lineage>
        <taxon>Eukaryota</taxon>
        <taxon>Metazoa</taxon>
        <taxon>Ecdysozoa</taxon>
        <taxon>Arthropoda</taxon>
        <taxon>Hexapoda</taxon>
        <taxon>Insecta</taxon>
        <taxon>Pterygota</taxon>
        <taxon>Neoptera</taxon>
        <taxon>Endopterygota</taxon>
        <taxon>Coleoptera</taxon>
        <taxon>Polyphaga</taxon>
        <taxon>Cucujiformia</taxon>
        <taxon>Chrysomeloidea</taxon>
        <taxon>Chrysomelidae</taxon>
        <taxon>Galerucinae</taxon>
        <taxon>Diabroticina</taxon>
        <taxon>Diabroticites</taxon>
        <taxon>Diabrotica</taxon>
    </lineage>
</organism>
<reference evidence="3" key="1">
    <citation type="submission" date="2022-01" db="EMBL/GenBank/DDBJ databases">
        <authorList>
            <person name="King R."/>
        </authorList>
    </citation>
    <scope>NUCLEOTIDE SEQUENCE</scope>
</reference>
<dbReference type="InterPro" id="IPR038765">
    <property type="entry name" value="Papain-like_cys_pep_sf"/>
</dbReference>
<dbReference type="GO" id="GO:0006508">
    <property type="term" value="P:proteolysis"/>
    <property type="evidence" value="ECO:0007669"/>
    <property type="project" value="InterPro"/>
</dbReference>
<protein>
    <recommendedName>
        <fullName evidence="2">Peptidase C1A papain C-terminal domain-containing protein</fullName>
    </recommendedName>
</protein>
<name>A0A9N9TCR6_DIABA</name>
<accession>A0A9N9TCR6</accession>
<dbReference type="GO" id="GO:0008234">
    <property type="term" value="F:cysteine-type peptidase activity"/>
    <property type="evidence" value="ECO:0007669"/>
    <property type="project" value="InterPro"/>
</dbReference>
<sequence>MLFLLAKIGPISVGVGANHWREYTDGIYNKTDCGPHSHAVLAVGYTDEYILIKNSWGSSWGEDGYIKLARGSNICGINDFTLYPIL</sequence>
<dbReference type="OrthoDB" id="498368at2759"/>
<dbReference type="Gene3D" id="3.90.70.10">
    <property type="entry name" value="Cysteine proteinases"/>
    <property type="match status" value="1"/>
</dbReference>
<dbReference type="AlphaFoldDB" id="A0A9N9TCR6"/>
<dbReference type="PROSITE" id="PS00640">
    <property type="entry name" value="THIOL_PROTEASE_ASN"/>
    <property type="match status" value="1"/>
</dbReference>
<dbReference type="InterPro" id="IPR013128">
    <property type="entry name" value="Peptidase_C1A"/>
</dbReference>
<comment type="similarity">
    <text evidence="1">Belongs to the peptidase C1 family.</text>
</comment>
<proteinExistence type="inferred from homology"/>
<dbReference type="PANTHER" id="PTHR12411">
    <property type="entry name" value="CYSTEINE PROTEASE FAMILY C1-RELATED"/>
    <property type="match status" value="1"/>
</dbReference>
<evidence type="ECO:0000313" key="4">
    <source>
        <dbReference type="Proteomes" id="UP001153709"/>
    </source>
</evidence>
<dbReference type="InterPro" id="IPR000668">
    <property type="entry name" value="Peptidase_C1A_C"/>
</dbReference>
<dbReference type="InterPro" id="IPR025661">
    <property type="entry name" value="Pept_asp_AS"/>
</dbReference>
<evidence type="ECO:0000313" key="3">
    <source>
        <dbReference type="EMBL" id="CAG9840527.1"/>
    </source>
</evidence>
<evidence type="ECO:0000259" key="2">
    <source>
        <dbReference type="Pfam" id="PF00112"/>
    </source>
</evidence>
<dbReference type="EMBL" id="OU898284">
    <property type="protein sequence ID" value="CAG9840527.1"/>
    <property type="molecule type" value="Genomic_DNA"/>
</dbReference>
<keyword evidence="4" id="KW-1185">Reference proteome</keyword>
<feature type="domain" description="Peptidase C1A papain C-terminal" evidence="2">
    <location>
        <begin position="5"/>
        <end position="85"/>
    </location>
</feature>
<gene>
    <name evidence="3" type="ORF">DIABBA_LOCUS13162</name>
</gene>
<evidence type="ECO:0000256" key="1">
    <source>
        <dbReference type="ARBA" id="ARBA00008455"/>
    </source>
</evidence>
<dbReference type="Pfam" id="PF00112">
    <property type="entry name" value="Peptidase_C1"/>
    <property type="match status" value="1"/>
</dbReference>